<dbReference type="OrthoDB" id="1077582at2759"/>
<comment type="subcellular location">
    <subcellularLocation>
        <location evidence="1">Membrane</location>
        <topology evidence="1">Multi-pass membrane protein</topology>
    </subcellularLocation>
</comment>
<reference evidence="7" key="1">
    <citation type="journal article" date="2020" name="Stud. Mycol.">
        <title>101 Dothideomycetes genomes: a test case for predicting lifestyles and emergence of pathogens.</title>
        <authorList>
            <person name="Haridas S."/>
            <person name="Albert R."/>
            <person name="Binder M."/>
            <person name="Bloem J."/>
            <person name="Labutti K."/>
            <person name="Salamov A."/>
            <person name="Andreopoulos B."/>
            <person name="Baker S."/>
            <person name="Barry K."/>
            <person name="Bills G."/>
            <person name="Bluhm B."/>
            <person name="Cannon C."/>
            <person name="Castanera R."/>
            <person name="Culley D."/>
            <person name="Daum C."/>
            <person name="Ezra D."/>
            <person name="Gonzalez J."/>
            <person name="Henrissat B."/>
            <person name="Kuo A."/>
            <person name="Liang C."/>
            <person name="Lipzen A."/>
            <person name="Lutzoni F."/>
            <person name="Magnuson J."/>
            <person name="Mondo S."/>
            <person name="Nolan M."/>
            <person name="Ohm R."/>
            <person name="Pangilinan J."/>
            <person name="Park H.-J."/>
            <person name="Ramirez L."/>
            <person name="Alfaro M."/>
            <person name="Sun H."/>
            <person name="Tritt A."/>
            <person name="Yoshinaga Y."/>
            <person name="Zwiers L.-H."/>
            <person name="Turgeon B."/>
            <person name="Goodwin S."/>
            <person name="Spatafora J."/>
            <person name="Crous P."/>
            <person name="Grigoriev I."/>
        </authorList>
    </citation>
    <scope>NUCLEOTIDE SEQUENCE</scope>
    <source>
        <strain evidence="7">CBS 133067</strain>
    </source>
</reference>
<evidence type="ECO:0000256" key="3">
    <source>
        <dbReference type="ARBA" id="ARBA00022989"/>
    </source>
</evidence>
<protein>
    <recommendedName>
        <fullName evidence="6">Wax synthase domain-containing protein</fullName>
    </recommendedName>
</protein>
<sequence>MYAAGLTEKTKFARRLPNITIGEGILRLLLVADFVLSTWLVDNLFHSIMAFVAIWVLQLDSAQEWPPLFGDIRATRSVRGFWGGFWHQLVGPTYICLSKLVLRYLLRLRNRTHLSRALNVVIIFLFSGFVHALVTWSLAFSCGWWEDIAWFSLNAAVIVFEGLAGRMLWYENSVMIRLIMEFPWVASFMGFL</sequence>
<keyword evidence="3 5" id="KW-1133">Transmembrane helix</keyword>
<feature type="transmembrane region" description="Helical" evidence="5">
    <location>
        <begin position="24"/>
        <end position="57"/>
    </location>
</feature>
<name>A0A9P4M2J1_9PEZI</name>
<dbReference type="EMBL" id="ML978149">
    <property type="protein sequence ID" value="KAF2092352.1"/>
    <property type="molecule type" value="Genomic_DNA"/>
</dbReference>
<evidence type="ECO:0000256" key="2">
    <source>
        <dbReference type="ARBA" id="ARBA00022692"/>
    </source>
</evidence>
<evidence type="ECO:0000256" key="1">
    <source>
        <dbReference type="ARBA" id="ARBA00004141"/>
    </source>
</evidence>
<dbReference type="Proteomes" id="UP000799772">
    <property type="component" value="Unassembled WGS sequence"/>
</dbReference>
<dbReference type="AlphaFoldDB" id="A0A9P4M2J1"/>
<dbReference type="GO" id="GO:0016020">
    <property type="term" value="C:membrane"/>
    <property type="evidence" value="ECO:0007669"/>
    <property type="project" value="UniProtKB-SubCell"/>
</dbReference>
<evidence type="ECO:0000313" key="7">
    <source>
        <dbReference type="EMBL" id="KAF2092352.1"/>
    </source>
</evidence>
<feature type="transmembrane region" description="Helical" evidence="5">
    <location>
        <begin position="85"/>
        <end position="105"/>
    </location>
</feature>
<feature type="transmembrane region" description="Helical" evidence="5">
    <location>
        <begin position="117"/>
        <end position="136"/>
    </location>
</feature>
<evidence type="ECO:0000313" key="8">
    <source>
        <dbReference type="Proteomes" id="UP000799772"/>
    </source>
</evidence>
<evidence type="ECO:0000259" key="6">
    <source>
        <dbReference type="Pfam" id="PF13813"/>
    </source>
</evidence>
<evidence type="ECO:0000256" key="5">
    <source>
        <dbReference type="SAM" id="Phobius"/>
    </source>
</evidence>
<keyword evidence="8" id="KW-1185">Reference proteome</keyword>
<proteinExistence type="predicted"/>
<feature type="domain" description="Wax synthase" evidence="6">
    <location>
        <begin position="65"/>
        <end position="151"/>
    </location>
</feature>
<organism evidence="7 8">
    <name type="scientific">Rhizodiscina lignyota</name>
    <dbReference type="NCBI Taxonomy" id="1504668"/>
    <lineage>
        <taxon>Eukaryota</taxon>
        <taxon>Fungi</taxon>
        <taxon>Dikarya</taxon>
        <taxon>Ascomycota</taxon>
        <taxon>Pezizomycotina</taxon>
        <taxon>Dothideomycetes</taxon>
        <taxon>Pleosporomycetidae</taxon>
        <taxon>Aulographales</taxon>
        <taxon>Rhizodiscinaceae</taxon>
        <taxon>Rhizodiscina</taxon>
    </lineage>
</organism>
<keyword evidence="4 5" id="KW-0472">Membrane</keyword>
<evidence type="ECO:0000256" key="4">
    <source>
        <dbReference type="ARBA" id="ARBA00023136"/>
    </source>
</evidence>
<comment type="caution">
    <text evidence="7">The sequence shown here is derived from an EMBL/GenBank/DDBJ whole genome shotgun (WGS) entry which is preliminary data.</text>
</comment>
<dbReference type="Pfam" id="PF13813">
    <property type="entry name" value="MBOAT_2"/>
    <property type="match status" value="1"/>
</dbReference>
<dbReference type="InterPro" id="IPR032805">
    <property type="entry name" value="Wax_synthase_dom"/>
</dbReference>
<keyword evidence="2 5" id="KW-0812">Transmembrane</keyword>
<accession>A0A9P4M2J1</accession>
<feature type="transmembrane region" description="Helical" evidence="5">
    <location>
        <begin position="148"/>
        <end position="169"/>
    </location>
</feature>
<gene>
    <name evidence="7" type="ORF">NA57DRAFT_50479</name>
</gene>